<reference evidence="2" key="1">
    <citation type="journal article" date="2019" name="Sci. Rep.">
        <title>Draft genome of Tanacetum cinerariifolium, the natural source of mosquito coil.</title>
        <authorList>
            <person name="Yamashiro T."/>
            <person name="Shiraishi A."/>
            <person name="Satake H."/>
            <person name="Nakayama K."/>
        </authorList>
    </citation>
    <scope>NUCLEOTIDE SEQUENCE</scope>
</reference>
<dbReference type="EMBL" id="BKCJ010006427">
    <property type="protein sequence ID" value="GEU72097.1"/>
    <property type="molecule type" value="Genomic_DNA"/>
</dbReference>
<name>A0A6L2MFL1_TANCI</name>
<accession>A0A6L2MFL1</accession>
<protein>
    <submittedName>
        <fullName evidence="2">Uncharacterized protein</fullName>
    </submittedName>
</protein>
<proteinExistence type="predicted"/>
<comment type="caution">
    <text evidence="2">The sequence shown here is derived from an EMBL/GenBank/DDBJ whole genome shotgun (WGS) entry which is preliminary data.</text>
</comment>
<feature type="coiled-coil region" evidence="1">
    <location>
        <begin position="48"/>
        <end position="78"/>
    </location>
</feature>
<dbReference type="AlphaFoldDB" id="A0A6L2MFL1"/>
<evidence type="ECO:0000256" key="1">
    <source>
        <dbReference type="SAM" id="Coils"/>
    </source>
</evidence>
<keyword evidence="1" id="KW-0175">Coiled coil</keyword>
<evidence type="ECO:0000313" key="2">
    <source>
        <dbReference type="EMBL" id="GEU72097.1"/>
    </source>
</evidence>
<sequence>MADFDKNHAVIVLREKIASLSGEVKEHIANLDRMLLVSQKWDGYQVILSMLESKVTSLEAKKVKLESVEASLRQELQNTKLYRDEVVSKVVPYVAMELVNGDDMGRLVAKLVYASILYGRCQAFEEVAKMNELFDITKVKGYKSSYKQEHTRGGNELATSTFPFLAEVVADPHASVEALLSKKPRVLQRPAPTRTYVPASSTLSEKATPSPALMSLSSQITHAAASALENQLLSVSLLICLEKHDCVERIPSANTNVLLLHLNEKGIRRDEKKRLDYLKQDLRIGKKMWLVTHGLEGYEFEKTCNNDKNLSEIQLEHEKDDELVAVVVNVMHEWDDFGVYVLRFHTCLTDILGFLEKLEWWFEQDIDDEGEEDEEDGGGGKV</sequence>
<gene>
    <name evidence="2" type="ORF">Tci_044075</name>
</gene>
<organism evidence="2">
    <name type="scientific">Tanacetum cinerariifolium</name>
    <name type="common">Dalmatian daisy</name>
    <name type="synonym">Chrysanthemum cinerariifolium</name>
    <dbReference type="NCBI Taxonomy" id="118510"/>
    <lineage>
        <taxon>Eukaryota</taxon>
        <taxon>Viridiplantae</taxon>
        <taxon>Streptophyta</taxon>
        <taxon>Embryophyta</taxon>
        <taxon>Tracheophyta</taxon>
        <taxon>Spermatophyta</taxon>
        <taxon>Magnoliopsida</taxon>
        <taxon>eudicotyledons</taxon>
        <taxon>Gunneridae</taxon>
        <taxon>Pentapetalae</taxon>
        <taxon>asterids</taxon>
        <taxon>campanulids</taxon>
        <taxon>Asterales</taxon>
        <taxon>Asteraceae</taxon>
        <taxon>Asteroideae</taxon>
        <taxon>Anthemideae</taxon>
        <taxon>Anthemidinae</taxon>
        <taxon>Tanacetum</taxon>
    </lineage>
</organism>